<sequence length="325" mass="34374">MISRRTALKSLAAATLAPISFTAPGAETYPSRPVRIIVPYAVGTATDSTSRLLAEGLAKTWNVPVTVENIAAASGIVGTSTVAKLPGDGYSLVMVAANHVINPHLYRDLPFDPLRDFTPICMVAQTQLAIVVNAQSDIVDLKGLIAAARSNPGRLNYGSAGNGSVGQLVMEQIKQASNTSIVHIPYRGQNQALTDLAGGQVDVAVPALAAVEPLLRSGRLRAIAVTGTQRMRLFPDIPTIEEQIGTPIEGLAWWGLLGPKGIPADIVELIGSAVREQLRVPAMLEQMRTLSAEVLANSAQEMEDMMRADLAKVGQVVTAANIKMD</sequence>
<dbReference type="EMBL" id="VLTJ01000046">
    <property type="protein sequence ID" value="TSH88293.1"/>
    <property type="molecule type" value="Genomic_DNA"/>
</dbReference>
<gene>
    <name evidence="3" type="ORF">FOZ76_27300</name>
</gene>
<dbReference type="RefSeq" id="WP_143951460.1">
    <property type="nucleotide sequence ID" value="NZ_BAABMB010000001.1"/>
</dbReference>
<name>A0A556A5X4_9BURK</name>
<dbReference type="InterPro" id="IPR005064">
    <property type="entry name" value="BUG"/>
</dbReference>
<comment type="caution">
    <text evidence="3">The sequence shown here is derived from an EMBL/GenBank/DDBJ whole genome shotgun (WGS) entry which is preliminary data.</text>
</comment>
<dbReference type="SUPFAM" id="SSF53850">
    <property type="entry name" value="Periplasmic binding protein-like II"/>
    <property type="match status" value="1"/>
</dbReference>
<dbReference type="CDD" id="cd13578">
    <property type="entry name" value="PBP2_Bug27"/>
    <property type="match status" value="1"/>
</dbReference>
<dbReference type="Pfam" id="PF03401">
    <property type="entry name" value="TctC"/>
    <property type="match status" value="1"/>
</dbReference>
<feature type="chain" id="PRO_5022238170" evidence="2">
    <location>
        <begin position="26"/>
        <end position="325"/>
    </location>
</feature>
<evidence type="ECO:0000313" key="3">
    <source>
        <dbReference type="EMBL" id="TSH88293.1"/>
    </source>
</evidence>
<comment type="similarity">
    <text evidence="1">Belongs to the UPF0065 (bug) family.</text>
</comment>
<dbReference type="Proteomes" id="UP000318405">
    <property type="component" value="Unassembled WGS sequence"/>
</dbReference>
<reference evidence="3 4" key="1">
    <citation type="submission" date="2019-07" db="EMBL/GenBank/DDBJ databases">
        <title>Qingshengfaniella alkalisoli gen. nov., sp. nov., isolated from saline soil.</title>
        <authorList>
            <person name="Xu L."/>
            <person name="Huang X.-X."/>
            <person name="Sun J.-Q."/>
        </authorList>
    </citation>
    <scope>NUCLEOTIDE SEQUENCE [LARGE SCALE GENOMIC DNA]</scope>
    <source>
        <strain evidence="3 4">DSM 27279</strain>
    </source>
</reference>
<dbReference type="PIRSF" id="PIRSF017082">
    <property type="entry name" value="YflP"/>
    <property type="match status" value="1"/>
</dbReference>
<dbReference type="OrthoDB" id="9780943at2"/>
<protein>
    <submittedName>
        <fullName evidence="3">Tripartite tricarboxylate transporter substrate binding protein</fullName>
    </submittedName>
</protein>
<dbReference type="PANTHER" id="PTHR42928">
    <property type="entry name" value="TRICARBOXYLATE-BINDING PROTEIN"/>
    <property type="match status" value="1"/>
</dbReference>
<evidence type="ECO:0000256" key="2">
    <source>
        <dbReference type="SAM" id="SignalP"/>
    </source>
</evidence>
<dbReference type="Gene3D" id="3.40.190.150">
    <property type="entry name" value="Bordetella uptake gene, domain 1"/>
    <property type="match status" value="1"/>
</dbReference>
<evidence type="ECO:0000313" key="4">
    <source>
        <dbReference type="Proteomes" id="UP000318405"/>
    </source>
</evidence>
<dbReference type="Gene3D" id="3.40.190.10">
    <property type="entry name" value="Periplasmic binding protein-like II"/>
    <property type="match status" value="1"/>
</dbReference>
<keyword evidence="4" id="KW-1185">Reference proteome</keyword>
<dbReference type="PANTHER" id="PTHR42928:SF5">
    <property type="entry name" value="BLR1237 PROTEIN"/>
    <property type="match status" value="1"/>
</dbReference>
<feature type="signal peptide" evidence="2">
    <location>
        <begin position="1"/>
        <end position="25"/>
    </location>
</feature>
<dbReference type="InterPro" id="IPR042100">
    <property type="entry name" value="Bug_dom1"/>
</dbReference>
<proteinExistence type="inferred from homology"/>
<organism evidence="3 4">
    <name type="scientific">Verticiella sediminum</name>
    <dbReference type="NCBI Taxonomy" id="1247510"/>
    <lineage>
        <taxon>Bacteria</taxon>
        <taxon>Pseudomonadati</taxon>
        <taxon>Pseudomonadota</taxon>
        <taxon>Betaproteobacteria</taxon>
        <taxon>Burkholderiales</taxon>
        <taxon>Alcaligenaceae</taxon>
        <taxon>Verticiella</taxon>
    </lineage>
</organism>
<keyword evidence="2" id="KW-0732">Signal</keyword>
<evidence type="ECO:0000256" key="1">
    <source>
        <dbReference type="ARBA" id="ARBA00006987"/>
    </source>
</evidence>
<dbReference type="AlphaFoldDB" id="A0A556A5X4"/>
<accession>A0A556A5X4</accession>